<evidence type="ECO:0000313" key="3">
    <source>
        <dbReference type="EMBL" id="CAE7371529.1"/>
    </source>
</evidence>
<evidence type="ECO:0000313" key="4">
    <source>
        <dbReference type="Proteomes" id="UP000604046"/>
    </source>
</evidence>
<feature type="compositionally biased region" description="Basic and acidic residues" evidence="2">
    <location>
        <begin position="497"/>
        <end position="508"/>
    </location>
</feature>
<proteinExistence type="predicted"/>
<dbReference type="Pfam" id="PF13540">
    <property type="entry name" value="RCC1_2"/>
    <property type="match status" value="1"/>
</dbReference>
<feature type="region of interest" description="Disordered" evidence="2">
    <location>
        <begin position="772"/>
        <end position="870"/>
    </location>
</feature>
<dbReference type="EMBL" id="CAJNDS010002205">
    <property type="protein sequence ID" value="CAE7371529.1"/>
    <property type="molecule type" value="Genomic_DNA"/>
</dbReference>
<feature type="compositionally biased region" description="Basic and acidic residues" evidence="2">
    <location>
        <begin position="805"/>
        <end position="816"/>
    </location>
</feature>
<dbReference type="InterPro" id="IPR009091">
    <property type="entry name" value="RCC1/BLIP-II"/>
</dbReference>
<organism evidence="3 4">
    <name type="scientific">Symbiodinium natans</name>
    <dbReference type="NCBI Taxonomy" id="878477"/>
    <lineage>
        <taxon>Eukaryota</taxon>
        <taxon>Sar</taxon>
        <taxon>Alveolata</taxon>
        <taxon>Dinophyceae</taxon>
        <taxon>Suessiales</taxon>
        <taxon>Symbiodiniaceae</taxon>
        <taxon>Symbiodinium</taxon>
    </lineage>
</organism>
<dbReference type="Gene3D" id="2.130.10.30">
    <property type="entry name" value="Regulator of chromosome condensation 1/beta-lactamase-inhibitor protein II"/>
    <property type="match status" value="1"/>
</dbReference>
<comment type="caution">
    <text evidence="3">The sequence shown here is derived from an EMBL/GenBank/DDBJ whole genome shotgun (WGS) entry which is preliminary data.</text>
</comment>
<gene>
    <name evidence="3" type="primary">RCBTB2</name>
    <name evidence="3" type="ORF">SNAT2548_LOCUS20282</name>
</gene>
<dbReference type="SUPFAM" id="SSF50985">
    <property type="entry name" value="RCC1/BLIP-II"/>
    <property type="match status" value="1"/>
</dbReference>
<feature type="compositionally biased region" description="Low complexity" evidence="2">
    <location>
        <begin position="525"/>
        <end position="542"/>
    </location>
</feature>
<dbReference type="PROSITE" id="PS50012">
    <property type="entry name" value="RCC1_3"/>
    <property type="match status" value="1"/>
</dbReference>
<dbReference type="AlphaFoldDB" id="A0A812QGU0"/>
<feature type="compositionally biased region" description="Polar residues" evidence="2">
    <location>
        <begin position="547"/>
        <end position="556"/>
    </location>
</feature>
<feature type="compositionally biased region" description="Basic and acidic residues" evidence="2">
    <location>
        <begin position="634"/>
        <end position="646"/>
    </location>
</feature>
<name>A0A812QGU0_9DINO</name>
<protein>
    <submittedName>
        <fullName evidence="3">RCBTB2 protein</fullName>
    </submittedName>
</protein>
<accession>A0A812QGU0</accession>
<feature type="compositionally biased region" description="Low complexity" evidence="2">
    <location>
        <begin position="829"/>
        <end position="847"/>
    </location>
</feature>
<feature type="compositionally biased region" description="Basic and acidic residues" evidence="2">
    <location>
        <begin position="585"/>
        <end position="594"/>
    </location>
</feature>
<feature type="region of interest" description="Disordered" evidence="2">
    <location>
        <begin position="497"/>
        <end position="668"/>
    </location>
</feature>
<reference evidence="3" key="1">
    <citation type="submission" date="2021-02" db="EMBL/GenBank/DDBJ databases">
        <authorList>
            <person name="Dougan E. K."/>
            <person name="Rhodes N."/>
            <person name="Thang M."/>
            <person name="Chan C."/>
        </authorList>
    </citation>
    <scope>NUCLEOTIDE SEQUENCE</scope>
</reference>
<dbReference type="InterPro" id="IPR000408">
    <property type="entry name" value="Reg_chr_condens"/>
</dbReference>
<evidence type="ECO:0000256" key="2">
    <source>
        <dbReference type="SAM" id="MobiDB-lite"/>
    </source>
</evidence>
<feature type="compositionally biased region" description="Low complexity" evidence="2">
    <location>
        <begin position="616"/>
        <end position="632"/>
    </location>
</feature>
<dbReference type="Proteomes" id="UP000604046">
    <property type="component" value="Unassembled WGS sequence"/>
</dbReference>
<evidence type="ECO:0000256" key="1">
    <source>
        <dbReference type="PROSITE-ProRule" id="PRU00235"/>
    </source>
</evidence>
<dbReference type="OrthoDB" id="16281at2759"/>
<feature type="repeat" description="RCC1" evidence="1">
    <location>
        <begin position="32"/>
        <end position="87"/>
    </location>
</feature>
<feature type="compositionally biased region" description="Low complexity" evidence="2">
    <location>
        <begin position="653"/>
        <end position="668"/>
    </location>
</feature>
<feature type="compositionally biased region" description="Low complexity" evidence="2">
    <location>
        <begin position="788"/>
        <end position="800"/>
    </location>
</feature>
<sequence length="870" mass="92336">MFIGVEVGPFQKLRVSDIAAGSAHSLCIAGEGHVYAWGCNGRGALGLGAPPSGPLQVAQPQSLPHLKAATGVEANSGGTVSVCLVASHGDAIMFGGAPVAATGADSRNVDNRFFTPGRVRRKDPELSDALGPDEWQLQRGTQLSPLRAVTVSESSCFGIDGDGLLWAWPTTSRPVTGDLAAISLAKAVPRRPSELQEEVEAGDFVMVETDGLLDGPSRAPPSPVCEVEEDRPHEIEVAGVHAVGHATKAGTMWAVDDSGARHLWQLKRPSKPDGSWAAERFEYLAQVSCFTCGPENQAAVVNYIVPRFETSEDSSGGESQPKAVPSLQQLCEDKLCAKLSPRSFGLVCDIAWELNRPTLLDRAFRFLCSNAPLMFSRLHLPMLSQLPMEVLAALEVAARARQPQAHSEPEDSGAAAPVAEEAEVFVGLGEAFEDRLGDPEDEEALKQIQECCRRGRWSTAASQALSLLAISLPGTSAGEGPAAARLGLDFSATEVESLKVEEKAEGESRKRRKASAGASPAVQQKASPTSSKTSPKSAAVSPFLQPERSSVSSPSMEAQDWVEVRTKPRKGSQELVASQVSPKAKAAESPKAKAAESPILGAKGGRKGDIGPKAKASGLASEEGSSARSLRLADFIKPRDAREKGKGGKGGRASQAAPAPEATASGPSAMLVSAVSAVESKEKRASWAAQGSQNSVSLPEIIEEARQAKTKAAQRAKITTCSWGRDAIPSEQAPNQSIHQIQEEEEHIRQQEEIAEIEAMFAALEVAEIEEALEREGGSTGNGEKPVAAKARGSKAPAAGQRSEGLPKARGGEGERKHRGRNARQGYKSDWWSQEWSSWDSGWWESGKQTHWQKRQVPEDRAAEAEGPQA</sequence>
<feature type="region of interest" description="Disordered" evidence="2">
    <location>
        <begin position="722"/>
        <end position="747"/>
    </location>
</feature>
<keyword evidence="4" id="KW-1185">Reference proteome</keyword>